<organism evidence="1 2">
    <name type="scientific">Thermoproteota archaeon</name>
    <dbReference type="NCBI Taxonomy" id="2056631"/>
    <lineage>
        <taxon>Archaea</taxon>
        <taxon>Thermoproteota</taxon>
    </lineage>
</organism>
<reference evidence="1 2" key="1">
    <citation type="submission" date="2018-06" db="EMBL/GenBank/DDBJ databases">
        <title>Extensive metabolic versatility and redundancy in microbially diverse, dynamic hydrothermal sediments.</title>
        <authorList>
            <person name="Dombrowski N."/>
            <person name="Teske A."/>
            <person name="Baker B.J."/>
        </authorList>
    </citation>
    <scope>NUCLEOTIDE SEQUENCE [LARGE SCALE GENOMIC DNA]</scope>
    <source>
        <strain evidence="1">B66_G16</strain>
    </source>
</reference>
<gene>
    <name evidence="1" type="ORF">DRJ31_10280</name>
</gene>
<accession>A0A497EJL1</accession>
<proteinExistence type="predicted"/>
<dbReference type="EMBL" id="QMQV01000198">
    <property type="protein sequence ID" value="RLE46213.1"/>
    <property type="molecule type" value="Genomic_DNA"/>
</dbReference>
<dbReference type="Proteomes" id="UP000278475">
    <property type="component" value="Unassembled WGS sequence"/>
</dbReference>
<dbReference type="AlphaFoldDB" id="A0A497EJL1"/>
<name>A0A497EJL1_9CREN</name>
<protein>
    <submittedName>
        <fullName evidence="1">Uncharacterized protein</fullName>
    </submittedName>
</protein>
<evidence type="ECO:0000313" key="2">
    <source>
        <dbReference type="Proteomes" id="UP000278475"/>
    </source>
</evidence>
<comment type="caution">
    <text evidence="1">The sequence shown here is derived from an EMBL/GenBank/DDBJ whole genome shotgun (WGS) entry which is preliminary data.</text>
</comment>
<sequence length="93" mass="10400">MLVSGTVRFDKNGNLVLHLTSGDRRPVLVIEGIARIPALSVTSLVVTDPNARYWDEEPSAQQVTLHNVPKTIRKRLRGKMVRVIVEVVEGEEK</sequence>
<evidence type="ECO:0000313" key="1">
    <source>
        <dbReference type="EMBL" id="RLE46213.1"/>
    </source>
</evidence>